<dbReference type="AlphaFoldDB" id="A0A1L3ZQJ3"/>
<reference evidence="2" key="1">
    <citation type="submission" date="2016-11" db="EMBL/GenBank/DDBJ databases">
        <title>Complete Genome Sequence of alachlor-degrading Sphingomonas sp. strain JJ-A5.</title>
        <authorList>
            <person name="Lee H."/>
            <person name="Ka J.-O."/>
        </authorList>
    </citation>
    <scope>NUCLEOTIDE SEQUENCE [LARGE SCALE GENOMIC DNA]</scope>
    <source>
        <strain evidence="2">JJ-A5</strain>
    </source>
</reference>
<dbReference type="KEGG" id="sphj:BSL82_00115"/>
<accession>A0A1L3ZQJ3</accession>
<proteinExistence type="predicted"/>
<dbReference type="Proteomes" id="UP000182063">
    <property type="component" value="Chromosome"/>
</dbReference>
<dbReference type="STRING" id="1921510.BSL82_00115"/>
<organism evidence="1 2">
    <name type="scientific">Tardibacter chloracetimidivorans</name>
    <dbReference type="NCBI Taxonomy" id="1921510"/>
    <lineage>
        <taxon>Bacteria</taxon>
        <taxon>Pseudomonadati</taxon>
        <taxon>Pseudomonadota</taxon>
        <taxon>Alphaproteobacteria</taxon>
        <taxon>Sphingomonadales</taxon>
        <taxon>Sphingomonadaceae</taxon>
        <taxon>Tardibacter</taxon>
    </lineage>
</organism>
<dbReference type="InterPro" id="IPR014942">
    <property type="entry name" value="AbiEii"/>
</dbReference>
<dbReference type="Gene3D" id="3.10.450.620">
    <property type="entry name" value="JHP933, nucleotidyltransferase-like core domain"/>
    <property type="match status" value="1"/>
</dbReference>
<dbReference type="OrthoDB" id="1550603at2"/>
<evidence type="ECO:0000313" key="1">
    <source>
        <dbReference type="EMBL" id="API57899.1"/>
    </source>
</evidence>
<evidence type="ECO:0008006" key="3">
    <source>
        <dbReference type="Google" id="ProtNLM"/>
    </source>
</evidence>
<dbReference type="EMBL" id="CP018221">
    <property type="protein sequence ID" value="API57899.1"/>
    <property type="molecule type" value="Genomic_DNA"/>
</dbReference>
<protein>
    <recommendedName>
        <fullName evidence="3">Nucleotidyl transferase AbiEii/AbiGii toxin family protein</fullName>
    </recommendedName>
</protein>
<name>A0A1L3ZQJ3_9SPHN</name>
<dbReference type="RefSeq" id="WP_072595475.1">
    <property type="nucleotide sequence ID" value="NZ_CP018221.1"/>
</dbReference>
<sequence>MLSTQQLRQVAGRTGARDISKVEIDIILTLLLQLFHEHGLTQHLAFKGGTMLRKMVFGPRGRLSTDLDFTQRTDLPLDDLMLMMLGALDQPYHGLDFRFDRDKDWYLTEEGCAANPVCAHADNARGVKIKLQISTRETPILPIVDLPQLEQDYFRLLPFAPAAIPSLAMEEIIAEKIRAASQRSKIRDLHDLAEIAKRPLARERIRGLATLKLWNGGGEGLDYARLCDRIEHGDYDVDDLRNLLRRDQAPDINALKRAVIDGFRFLGDPTEVERLLAADGANRLRDEAAALARALAAQ</sequence>
<evidence type="ECO:0000313" key="2">
    <source>
        <dbReference type="Proteomes" id="UP000182063"/>
    </source>
</evidence>
<gene>
    <name evidence="1" type="ORF">BSL82_00115</name>
</gene>
<keyword evidence="2" id="KW-1185">Reference proteome</keyword>
<dbReference type="Pfam" id="PF08843">
    <property type="entry name" value="AbiEii"/>
    <property type="match status" value="1"/>
</dbReference>